<comment type="subcellular location">
    <subcellularLocation>
        <location evidence="1">Membrane</location>
        <topology evidence="1">Multi-pass membrane protein</topology>
    </subcellularLocation>
</comment>
<dbReference type="AlphaFoldDB" id="A0A401TG72"/>
<dbReference type="PANTHER" id="PTHR24248:SF87">
    <property type="entry name" value="D(2) DOPAMINE RECEPTOR"/>
    <property type="match status" value="1"/>
</dbReference>
<organism evidence="10 11">
    <name type="scientific">Chiloscyllium punctatum</name>
    <name type="common">Brownbanded bambooshark</name>
    <name type="synonym">Hemiscyllium punctatum</name>
    <dbReference type="NCBI Taxonomy" id="137246"/>
    <lineage>
        <taxon>Eukaryota</taxon>
        <taxon>Metazoa</taxon>
        <taxon>Chordata</taxon>
        <taxon>Craniata</taxon>
        <taxon>Vertebrata</taxon>
        <taxon>Chondrichthyes</taxon>
        <taxon>Elasmobranchii</taxon>
        <taxon>Galeomorphii</taxon>
        <taxon>Galeoidea</taxon>
        <taxon>Orectolobiformes</taxon>
        <taxon>Hemiscylliidae</taxon>
        <taxon>Chiloscyllium</taxon>
    </lineage>
</organism>
<evidence type="ECO:0000256" key="8">
    <source>
        <dbReference type="SAM" id="Phobius"/>
    </source>
</evidence>
<comment type="caution">
    <text evidence="10">The sequence shown here is derived from an EMBL/GenBank/DDBJ whole genome shotgun (WGS) entry which is preliminary data.</text>
</comment>
<evidence type="ECO:0000256" key="2">
    <source>
        <dbReference type="ARBA" id="ARBA00022692"/>
    </source>
</evidence>
<dbReference type="GO" id="GO:0001591">
    <property type="term" value="F:dopamine neurotransmitter receptor activity, coupled via Gi/Go"/>
    <property type="evidence" value="ECO:0007669"/>
    <property type="project" value="TreeGrafter"/>
</dbReference>
<keyword evidence="7" id="KW-0807">Transducer</keyword>
<dbReference type="GO" id="GO:0060158">
    <property type="term" value="P:phospholipase C-activating dopamine receptor signaling pathway"/>
    <property type="evidence" value="ECO:0007669"/>
    <property type="project" value="TreeGrafter"/>
</dbReference>
<reference evidence="10 11" key="1">
    <citation type="journal article" date="2018" name="Nat. Ecol. Evol.">
        <title>Shark genomes provide insights into elasmobranch evolution and the origin of vertebrates.</title>
        <authorList>
            <person name="Hara Y"/>
            <person name="Yamaguchi K"/>
            <person name="Onimaru K"/>
            <person name="Kadota M"/>
            <person name="Koyanagi M"/>
            <person name="Keeley SD"/>
            <person name="Tatsumi K"/>
            <person name="Tanaka K"/>
            <person name="Motone F"/>
            <person name="Kageyama Y"/>
            <person name="Nozu R"/>
            <person name="Adachi N"/>
            <person name="Nishimura O"/>
            <person name="Nakagawa R"/>
            <person name="Tanegashima C"/>
            <person name="Kiyatake I"/>
            <person name="Matsumoto R"/>
            <person name="Murakumo K"/>
            <person name="Nishida K"/>
            <person name="Terakita A"/>
            <person name="Kuratani S"/>
            <person name="Sato K"/>
            <person name="Hyodo S Kuraku.S."/>
        </authorList>
    </citation>
    <scope>NUCLEOTIDE SEQUENCE [LARGE SCALE GENOMIC DNA]</scope>
</reference>
<dbReference type="PANTHER" id="PTHR24248">
    <property type="entry name" value="ADRENERGIC RECEPTOR-RELATED G-PROTEIN COUPLED RECEPTOR"/>
    <property type="match status" value="1"/>
</dbReference>
<dbReference type="PROSITE" id="PS50262">
    <property type="entry name" value="G_PROTEIN_RECEP_F1_2"/>
    <property type="match status" value="1"/>
</dbReference>
<feature type="non-terminal residue" evidence="10">
    <location>
        <position position="1"/>
    </location>
</feature>
<evidence type="ECO:0000256" key="7">
    <source>
        <dbReference type="ARBA" id="ARBA00023224"/>
    </source>
</evidence>
<gene>
    <name evidence="10" type="ORF">chiPu_0025889</name>
</gene>
<dbReference type="GO" id="GO:0051967">
    <property type="term" value="P:negative regulation of synaptic transmission, glutamatergic"/>
    <property type="evidence" value="ECO:0007669"/>
    <property type="project" value="TreeGrafter"/>
</dbReference>
<dbReference type="STRING" id="137246.A0A401TG72"/>
<keyword evidence="11" id="KW-1185">Reference proteome</keyword>
<dbReference type="Proteomes" id="UP000287033">
    <property type="component" value="Unassembled WGS sequence"/>
</dbReference>
<dbReference type="GO" id="GO:0042734">
    <property type="term" value="C:presynaptic membrane"/>
    <property type="evidence" value="ECO:0007669"/>
    <property type="project" value="TreeGrafter"/>
</dbReference>
<keyword evidence="4" id="KW-0297">G-protein coupled receptor</keyword>
<feature type="transmembrane region" description="Helical" evidence="8">
    <location>
        <begin position="20"/>
        <end position="41"/>
    </location>
</feature>
<dbReference type="InterPro" id="IPR017452">
    <property type="entry name" value="GPCR_Rhodpsn_7TM"/>
</dbReference>
<feature type="domain" description="G-protein coupled receptors family 1 profile" evidence="9">
    <location>
        <begin position="1"/>
        <end position="75"/>
    </location>
</feature>
<evidence type="ECO:0000313" key="10">
    <source>
        <dbReference type="EMBL" id="GCC41631.1"/>
    </source>
</evidence>
<keyword evidence="6" id="KW-0675">Receptor</keyword>
<evidence type="ECO:0000256" key="1">
    <source>
        <dbReference type="ARBA" id="ARBA00004141"/>
    </source>
</evidence>
<dbReference type="GO" id="GO:0014059">
    <property type="term" value="P:regulation of dopamine secretion"/>
    <property type="evidence" value="ECO:0007669"/>
    <property type="project" value="TreeGrafter"/>
</dbReference>
<keyword evidence="3 8" id="KW-1133">Transmembrane helix</keyword>
<name>A0A401TG72_CHIPU</name>
<evidence type="ECO:0000313" key="11">
    <source>
        <dbReference type="Proteomes" id="UP000287033"/>
    </source>
</evidence>
<proteinExistence type="predicted"/>
<keyword evidence="2 8" id="KW-0812">Transmembrane</keyword>
<evidence type="ECO:0000256" key="3">
    <source>
        <dbReference type="ARBA" id="ARBA00022989"/>
    </source>
</evidence>
<dbReference type="GO" id="GO:0051481">
    <property type="term" value="P:negative regulation of cytosolic calcium ion concentration"/>
    <property type="evidence" value="ECO:0007669"/>
    <property type="project" value="TreeGrafter"/>
</dbReference>
<protein>
    <recommendedName>
        <fullName evidence="9">G-protein coupled receptors family 1 profile domain-containing protein</fullName>
    </recommendedName>
</protein>
<keyword evidence="5 8" id="KW-0472">Membrane</keyword>
<evidence type="ECO:0000256" key="6">
    <source>
        <dbReference type="ARBA" id="ARBA00023170"/>
    </source>
</evidence>
<evidence type="ECO:0000256" key="4">
    <source>
        <dbReference type="ARBA" id="ARBA00023040"/>
    </source>
</evidence>
<evidence type="ECO:0000259" key="9">
    <source>
        <dbReference type="PROSITE" id="PS50262"/>
    </source>
</evidence>
<dbReference type="EMBL" id="BEZZ01067956">
    <property type="protein sequence ID" value="GCC41631.1"/>
    <property type="molecule type" value="Genomic_DNA"/>
</dbReference>
<evidence type="ECO:0000256" key="5">
    <source>
        <dbReference type="ARBA" id="ARBA00023136"/>
    </source>
</evidence>
<dbReference type="GO" id="GO:0004930">
    <property type="term" value="F:G protein-coupled receptor activity"/>
    <property type="evidence" value="ECO:0007669"/>
    <property type="project" value="UniProtKB-KW"/>
</dbReference>
<dbReference type="GO" id="GO:0098978">
    <property type="term" value="C:glutamatergic synapse"/>
    <property type="evidence" value="ECO:0007669"/>
    <property type="project" value="TreeGrafter"/>
</dbReference>
<sequence length="75" mass="8462">KGDETVCVIVNPSFVLYSSIVSFYAPFIVTLLVYVQIYAVLRRRRRRVAVKRIHAAPEQEAQARSKVGPAWAGRS</sequence>
<dbReference type="GO" id="GO:0043266">
    <property type="term" value="P:regulation of potassium ion transport"/>
    <property type="evidence" value="ECO:0007669"/>
    <property type="project" value="TreeGrafter"/>
</dbReference>
<dbReference type="Gene3D" id="1.20.1070.10">
    <property type="entry name" value="Rhodopsin 7-helix transmembrane proteins"/>
    <property type="match status" value="1"/>
</dbReference>
<dbReference type="SUPFAM" id="SSF81321">
    <property type="entry name" value="Family A G protein-coupled receptor-like"/>
    <property type="match status" value="1"/>
</dbReference>
<accession>A0A401TG72</accession>
<dbReference type="GO" id="GO:0007195">
    <property type="term" value="P:adenylate cyclase-inhibiting dopamine receptor signaling pathway"/>
    <property type="evidence" value="ECO:0007669"/>
    <property type="project" value="TreeGrafter"/>
</dbReference>